<dbReference type="RefSeq" id="WP_092599541.1">
    <property type="nucleotide sequence ID" value="NZ_BMCN01000003.1"/>
</dbReference>
<reference evidence="5" key="2">
    <citation type="submission" date="2016-10" db="EMBL/GenBank/DDBJ databases">
        <authorList>
            <person name="Varghese N."/>
            <person name="Submissions S."/>
        </authorList>
    </citation>
    <scope>NUCLEOTIDE SEQUENCE [LARGE SCALE GENOMIC DNA]</scope>
    <source>
        <strain evidence="5">CGMCC 1.8911</strain>
    </source>
</reference>
<keyword evidence="1" id="KW-0472">Membrane</keyword>
<keyword evidence="1" id="KW-0812">Transmembrane</keyword>
<evidence type="ECO:0000313" key="6">
    <source>
        <dbReference type="Proteomes" id="UP001519348"/>
    </source>
</evidence>
<dbReference type="InterPro" id="IPR005182">
    <property type="entry name" value="YdbS-like_PH"/>
</dbReference>
<reference evidence="4" key="1">
    <citation type="submission" date="2016-10" db="EMBL/GenBank/DDBJ databases">
        <authorList>
            <person name="de Groot N.N."/>
        </authorList>
    </citation>
    <scope>NUCLEOTIDE SEQUENCE [LARGE SCALE GENOMIC DNA]</scope>
    <source>
        <strain evidence="4">CGMCC 1.8911</strain>
    </source>
</reference>
<dbReference type="STRING" id="586411.SAMN05216187_11316"/>
<dbReference type="EMBL" id="JAGGKN010000003">
    <property type="protein sequence ID" value="MBP1952212.1"/>
    <property type="molecule type" value="Genomic_DNA"/>
</dbReference>
<dbReference type="AlphaFoldDB" id="A0A1G9DQ84"/>
<protein>
    <submittedName>
        <fullName evidence="3">Membrane protein YdbS with pleckstrin-like domain</fullName>
    </submittedName>
</protein>
<dbReference type="Proteomes" id="UP001519348">
    <property type="component" value="Unassembled WGS sequence"/>
</dbReference>
<keyword evidence="6" id="KW-1185">Reference proteome</keyword>
<dbReference type="PANTHER" id="PTHR34473:SF2">
    <property type="entry name" value="UPF0699 TRANSMEMBRANE PROTEIN YDBT"/>
    <property type="match status" value="1"/>
</dbReference>
<dbReference type="EMBL" id="FNFI01000013">
    <property type="protein sequence ID" value="SDK65990.1"/>
    <property type="molecule type" value="Genomic_DNA"/>
</dbReference>
<dbReference type="Proteomes" id="UP000242700">
    <property type="component" value="Unassembled WGS sequence"/>
</dbReference>
<evidence type="ECO:0000313" key="4">
    <source>
        <dbReference type="EMBL" id="SDK65990.1"/>
    </source>
</evidence>
<evidence type="ECO:0000313" key="3">
    <source>
        <dbReference type="EMBL" id="MBP1952212.1"/>
    </source>
</evidence>
<evidence type="ECO:0000259" key="2">
    <source>
        <dbReference type="Pfam" id="PF03703"/>
    </source>
</evidence>
<sequence>MIDLDERVRPYMIMKAFITWLITVLVLSGLAAATYYYSWPVWFYYIIIGLIILDLAILVLLRPWIYTKVTSYKLLEDKIIVRQGFITVKTQMIPIKRAQGVEFKTGPLSRKYNLGLVRIKTAGLGIDLPPLKTEEGRELKSDIMTIVKGETTDV</sequence>
<feature type="transmembrane region" description="Helical" evidence="1">
    <location>
        <begin position="42"/>
        <end position="61"/>
    </location>
</feature>
<dbReference type="PANTHER" id="PTHR34473">
    <property type="entry name" value="UPF0699 TRANSMEMBRANE PROTEIN YDBS"/>
    <property type="match status" value="1"/>
</dbReference>
<gene>
    <name evidence="3" type="ORF">J2Z27_001251</name>
    <name evidence="4" type="ORF">SAMN05216187_11316</name>
</gene>
<proteinExistence type="predicted"/>
<feature type="transmembrane region" description="Helical" evidence="1">
    <location>
        <begin position="12"/>
        <end position="36"/>
    </location>
</feature>
<organism evidence="4 5">
    <name type="scientific">Jeotgalicoccus aerolatus</name>
    <dbReference type="NCBI Taxonomy" id="709510"/>
    <lineage>
        <taxon>Bacteria</taxon>
        <taxon>Bacillati</taxon>
        <taxon>Bacillota</taxon>
        <taxon>Bacilli</taxon>
        <taxon>Bacillales</taxon>
        <taxon>Staphylococcaceae</taxon>
        <taxon>Jeotgalicoccus</taxon>
    </lineage>
</organism>
<evidence type="ECO:0000256" key="1">
    <source>
        <dbReference type="SAM" id="Phobius"/>
    </source>
</evidence>
<reference evidence="3 6" key="3">
    <citation type="submission" date="2021-03" db="EMBL/GenBank/DDBJ databases">
        <title>Genomic Encyclopedia of Type Strains, Phase IV (KMG-IV): sequencing the most valuable type-strain genomes for metagenomic binning, comparative biology and taxonomic classification.</title>
        <authorList>
            <person name="Goeker M."/>
        </authorList>
    </citation>
    <scope>NUCLEOTIDE SEQUENCE [LARGE SCALE GENOMIC DNA]</scope>
    <source>
        <strain evidence="3 6">DSM 22420</strain>
    </source>
</reference>
<dbReference type="OrthoDB" id="1750577at2"/>
<accession>A0A1G9DQ84</accession>
<feature type="domain" description="YdbS-like PH" evidence="2">
    <location>
        <begin position="70"/>
        <end position="140"/>
    </location>
</feature>
<name>A0A1G9DQ84_9STAP</name>
<dbReference type="Pfam" id="PF03703">
    <property type="entry name" value="bPH_2"/>
    <property type="match status" value="1"/>
</dbReference>
<keyword evidence="1" id="KW-1133">Transmembrane helix</keyword>
<evidence type="ECO:0000313" key="5">
    <source>
        <dbReference type="Proteomes" id="UP000242700"/>
    </source>
</evidence>